<evidence type="ECO:0000259" key="7">
    <source>
        <dbReference type="Pfam" id="PF00520"/>
    </source>
</evidence>
<protein>
    <submittedName>
        <fullName evidence="8">Voltage-gated sodium channel</fullName>
    </submittedName>
</protein>
<sequence>MPTEQKRIKRTSYDRRVPRTMTTTNASPPSAASGWIERLGRLVEGPRFQSLIITLIVLNGISLGLETSATVMALAGPVLLAFDSLVLAVFVVEIGGKLLYRRASFFRDGWNIFDFTIVAIALIPASGPLAVLRALRILRVLRLLSVVPAMRRVVGALLAAIPGLISVGAIILLVFYVGAVLSTKLFGETFPEWFGTIGASMYTLFQVMTLESWSMGIVRPVMDAYPYSWLFFVPFIVATSFAILNLFIGIIVDSMQMVHKREDEEAAAARALDHDAEDTADRAVLDELRALRDDVAALRETVTRPPPSS</sequence>
<reference evidence="8 9" key="1">
    <citation type="submission" date="2016-10" db="EMBL/GenBank/DDBJ databases">
        <authorList>
            <person name="de Groot N.N."/>
        </authorList>
    </citation>
    <scope>NUCLEOTIDE SEQUENCE [LARGE SCALE GENOMIC DNA]</scope>
    <source>
        <strain evidence="8 9">ATCC 700224</strain>
    </source>
</reference>
<dbReference type="Pfam" id="PF00520">
    <property type="entry name" value="Ion_trans"/>
    <property type="match status" value="1"/>
</dbReference>
<feature type="transmembrane region" description="Helical" evidence="6">
    <location>
        <begin position="155"/>
        <end position="181"/>
    </location>
</feature>
<dbReference type="Gene3D" id="1.20.120.350">
    <property type="entry name" value="Voltage-gated potassium channels. Chain C"/>
    <property type="match status" value="1"/>
</dbReference>
<evidence type="ECO:0000256" key="6">
    <source>
        <dbReference type="SAM" id="Phobius"/>
    </source>
</evidence>
<dbReference type="InterPro" id="IPR027359">
    <property type="entry name" value="Volt_channel_dom_sf"/>
</dbReference>
<feature type="compositionally biased region" description="Polar residues" evidence="5">
    <location>
        <begin position="20"/>
        <end position="29"/>
    </location>
</feature>
<dbReference type="PANTHER" id="PTHR10037">
    <property type="entry name" value="VOLTAGE-GATED CATION CHANNEL CALCIUM AND SODIUM"/>
    <property type="match status" value="1"/>
</dbReference>
<accession>A0A1G6ZWM6</accession>
<evidence type="ECO:0000313" key="8">
    <source>
        <dbReference type="EMBL" id="SDE06026.1"/>
    </source>
</evidence>
<evidence type="ECO:0000256" key="5">
    <source>
        <dbReference type="SAM" id="MobiDB-lite"/>
    </source>
</evidence>
<evidence type="ECO:0000313" key="9">
    <source>
        <dbReference type="Proteomes" id="UP000199412"/>
    </source>
</evidence>
<evidence type="ECO:0000256" key="1">
    <source>
        <dbReference type="ARBA" id="ARBA00004141"/>
    </source>
</evidence>
<keyword evidence="9" id="KW-1185">Reference proteome</keyword>
<keyword evidence="4 6" id="KW-0472">Membrane</keyword>
<dbReference type="AlphaFoldDB" id="A0A1G6ZWM6"/>
<proteinExistence type="predicted"/>
<evidence type="ECO:0000256" key="3">
    <source>
        <dbReference type="ARBA" id="ARBA00022989"/>
    </source>
</evidence>
<feature type="compositionally biased region" description="Basic and acidic residues" evidence="5">
    <location>
        <begin position="1"/>
        <end position="17"/>
    </location>
</feature>
<feature type="domain" description="Ion transport" evidence="7">
    <location>
        <begin position="47"/>
        <end position="262"/>
    </location>
</feature>
<feature type="transmembrane region" description="Helical" evidence="6">
    <location>
        <begin position="229"/>
        <end position="252"/>
    </location>
</feature>
<dbReference type="InterPro" id="IPR005821">
    <property type="entry name" value="Ion_trans_dom"/>
</dbReference>
<dbReference type="InterPro" id="IPR043203">
    <property type="entry name" value="VGCC_Ca_Na"/>
</dbReference>
<evidence type="ECO:0000256" key="4">
    <source>
        <dbReference type="ARBA" id="ARBA00023136"/>
    </source>
</evidence>
<evidence type="ECO:0000256" key="2">
    <source>
        <dbReference type="ARBA" id="ARBA00022692"/>
    </source>
</evidence>
<dbReference type="Proteomes" id="UP000199412">
    <property type="component" value="Unassembled WGS sequence"/>
</dbReference>
<dbReference type="GO" id="GO:0005248">
    <property type="term" value="F:voltage-gated sodium channel activity"/>
    <property type="evidence" value="ECO:0007669"/>
    <property type="project" value="TreeGrafter"/>
</dbReference>
<dbReference type="SUPFAM" id="SSF81324">
    <property type="entry name" value="Voltage-gated potassium channels"/>
    <property type="match status" value="1"/>
</dbReference>
<organism evidence="8 9">
    <name type="scientific">Rhodospira trueperi</name>
    <dbReference type="NCBI Taxonomy" id="69960"/>
    <lineage>
        <taxon>Bacteria</taxon>
        <taxon>Pseudomonadati</taxon>
        <taxon>Pseudomonadota</taxon>
        <taxon>Alphaproteobacteria</taxon>
        <taxon>Rhodospirillales</taxon>
        <taxon>Rhodospirillaceae</taxon>
        <taxon>Rhodospira</taxon>
    </lineage>
</organism>
<dbReference type="GO" id="GO:0001518">
    <property type="term" value="C:voltage-gated sodium channel complex"/>
    <property type="evidence" value="ECO:0007669"/>
    <property type="project" value="TreeGrafter"/>
</dbReference>
<keyword evidence="8" id="KW-0813">Transport</keyword>
<keyword evidence="2 6" id="KW-0812">Transmembrane</keyword>
<keyword evidence="3 6" id="KW-1133">Transmembrane helix</keyword>
<comment type="subcellular location">
    <subcellularLocation>
        <location evidence="1">Membrane</location>
        <topology evidence="1">Multi-pass membrane protein</topology>
    </subcellularLocation>
</comment>
<dbReference type="Gene3D" id="1.10.287.70">
    <property type="match status" value="1"/>
</dbReference>
<keyword evidence="8" id="KW-0407">Ion channel</keyword>
<dbReference type="PANTHER" id="PTHR10037:SF62">
    <property type="entry name" value="SODIUM CHANNEL PROTEIN 60E"/>
    <property type="match status" value="1"/>
</dbReference>
<keyword evidence="8" id="KW-0406">Ion transport</keyword>
<feature type="transmembrane region" description="Helical" evidence="6">
    <location>
        <begin position="71"/>
        <end position="92"/>
    </location>
</feature>
<name>A0A1G6ZWM6_9PROT</name>
<feature type="region of interest" description="Disordered" evidence="5">
    <location>
        <begin position="1"/>
        <end position="29"/>
    </location>
</feature>
<feature type="transmembrane region" description="Helical" evidence="6">
    <location>
        <begin position="112"/>
        <end position="135"/>
    </location>
</feature>
<dbReference type="EMBL" id="FNAP01000003">
    <property type="protein sequence ID" value="SDE06026.1"/>
    <property type="molecule type" value="Genomic_DNA"/>
</dbReference>
<gene>
    <name evidence="8" type="ORF">SAMN05421720_10335</name>
</gene>